<dbReference type="PANTHER" id="PTHR10963:SF55">
    <property type="entry name" value="GLYCOSIDE HYDROLASE FAMILY 16 PROTEIN"/>
    <property type="match status" value="1"/>
</dbReference>
<evidence type="ECO:0000259" key="4">
    <source>
        <dbReference type="PROSITE" id="PS51762"/>
    </source>
</evidence>
<feature type="chain" id="PRO_5046059008" description="GH16 domain-containing protein" evidence="3">
    <location>
        <begin position="39"/>
        <end position="432"/>
    </location>
</feature>
<dbReference type="SUPFAM" id="SSF49899">
    <property type="entry name" value="Concanavalin A-like lectins/glucanases"/>
    <property type="match status" value="1"/>
</dbReference>
<dbReference type="RefSeq" id="WP_344305654.1">
    <property type="nucleotide sequence ID" value="NZ_BAAAQQ010000014.1"/>
</dbReference>
<evidence type="ECO:0000256" key="1">
    <source>
        <dbReference type="ARBA" id="ARBA00006865"/>
    </source>
</evidence>
<keyword evidence="3" id="KW-0732">Signal</keyword>
<accession>A0ABN2YYN3</accession>
<dbReference type="Pfam" id="PF00722">
    <property type="entry name" value="Glyco_hydro_16"/>
    <property type="match status" value="1"/>
</dbReference>
<keyword evidence="6" id="KW-1185">Reference proteome</keyword>
<dbReference type="EMBL" id="BAAAQQ010000014">
    <property type="protein sequence ID" value="GAA2134115.1"/>
    <property type="molecule type" value="Genomic_DNA"/>
</dbReference>
<evidence type="ECO:0000256" key="3">
    <source>
        <dbReference type="SAM" id="SignalP"/>
    </source>
</evidence>
<feature type="region of interest" description="Disordered" evidence="2">
    <location>
        <begin position="38"/>
        <end position="71"/>
    </location>
</feature>
<dbReference type="CDD" id="cd08023">
    <property type="entry name" value="GH16_laminarinase_like"/>
    <property type="match status" value="1"/>
</dbReference>
<dbReference type="InterPro" id="IPR050546">
    <property type="entry name" value="Glycosyl_Hydrlase_16"/>
</dbReference>
<feature type="domain" description="GH16" evidence="4">
    <location>
        <begin position="158"/>
        <end position="432"/>
    </location>
</feature>
<dbReference type="InterPro" id="IPR013320">
    <property type="entry name" value="ConA-like_dom_sf"/>
</dbReference>
<dbReference type="PROSITE" id="PS51762">
    <property type="entry name" value="GH16_2"/>
    <property type="match status" value="1"/>
</dbReference>
<feature type="compositionally biased region" description="Basic and acidic residues" evidence="2">
    <location>
        <begin position="47"/>
        <end position="61"/>
    </location>
</feature>
<proteinExistence type="inferred from homology"/>
<feature type="signal peptide" evidence="3">
    <location>
        <begin position="1"/>
        <end position="38"/>
    </location>
</feature>
<dbReference type="InterPro" id="IPR000757">
    <property type="entry name" value="Beta-glucanase-like"/>
</dbReference>
<dbReference type="Gene3D" id="2.60.120.200">
    <property type="match status" value="1"/>
</dbReference>
<dbReference type="Proteomes" id="UP001500575">
    <property type="component" value="Unassembled WGS sequence"/>
</dbReference>
<evidence type="ECO:0000256" key="2">
    <source>
        <dbReference type="SAM" id="MobiDB-lite"/>
    </source>
</evidence>
<sequence>MSSRFVLPRALRPWRAVPLAVAALAVTTSLLAPLPALAAGGQTPKHGVGESKQDGKRDGKKDHKKQPREQLATLEVLPPISQVGPVPAAAAEAETVLTAAFLPAREGRPVVLTRWKQRRWQVVDEGRLDADGRAEFSARTRTAGKTNRYRVTAPAYQSLEKVSTQPVRTNVWGAPDFLDEFSGTSLDWRWGHRIQFLNPWGGRSCSKGSPDAVAVEAGALRLSAMADPATTAALGPCYTYDSEGNALGTTPYPYRMNGHISTENVADFRYGVAAARMKFHQGKGSHASFWLQPRGLLKYGTTPWGAEIDVVEWFGATEDRRGGLVSTVYRPTPEGAKEAIGGPVSDTDSYLASRSDRWWRNYHVFSVEWTPEEYVFRVDGRETWRTSEGVSHSEQFLILSQLTSDYELDANPTGAPQHTYVDWVQFWRADAG</sequence>
<organism evidence="5 6">
    <name type="scientific">Nocardioides bigeumensis</name>
    <dbReference type="NCBI Taxonomy" id="433657"/>
    <lineage>
        <taxon>Bacteria</taxon>
        <taxon>Bacillati</taxon>
        <taxon>Actinomycetota</taxon>
        <taxon>Actinomycetes</taxon>
        <taxon>Propionibacteriales</taxon>
        <taxon>Nocardioidaceae</taxon>
        <taxon>Nocardioides</taxon>
    </lineage>
</organism>
<reference evidence="5 6" key="1">
    <citation type="journal article" date="2019" name="Int. J. Syst. Evol. Microbiol.">
        <title>The Global Catalogue of Microorganisms (GCM) 10K type strain sequencing project: providing services to taxonomists for standard genome sequencing and annotation.</title>
        <authorList>
            <consortium name="The Broad Institute Genomics Platform"/>
            <consortium name="The Broad Institute Genome Sequencing Center for Infectious Disease"/>
            <person name="Wu L."/>
            <person name="Ma J."/>
        </authorList>
    </citation>
    <scope>NUCLEOTIDE SEQUENCE [LARGE SCALE GENOMIC DNA]</scope>
    <source>
        <strain evidence="5 6">JCM 16021</strain>
    </source>
</reference>
<protein>
    <recommendedName>
        <fullName evidence="4">GH16 domain-containing protein</fullName>
    </recommendedName>
</protein>
<comment type="similarity">
    <text evidence="1">Belongs to the glycosyl hydrolase 16 family.</text>
</comment>
<name>A0ABN2YYN3_9ACTN</name>
<evidence type="ECO:0000313" key="6">
    <source>
        <dbReference type="Proteomes" id="UP001500575"/>
    </source>
</evidence>
<gene>
    <name evidence="5" type="ORF">GCM10009843_40260</name>
</gene>
<dbReference type="PANTHER" id="PTHR10963">
    <property type="entry name" value="GLYCOSYL HYDROLASE-RELATED"/>
    <property type="match status" value="1"/>
</dbReference>
<comment type="caution">
    <text evidence="5">The sequence shown here is derived from an EMBL/GenBank/DDBJ whole genome shotgun (WGS) entry which is preliminary data.</text>
</comment>
<evidence type="ECO:0000313" key="5">
    <source>
        <dbReference type="EMBL" id="GAA2134115.1"/>
    </source>
</evidence>